<dbReference type="GO" id="GO:0098796">
    <property type="term" value="C:membrane protein complex"/>
    <property type="evidence" value="ECO:0007669"/>
    <property type="project" value="UniProtKB-ARBA"/>
</dbReference>
<dbReference type="PROSITE" id="PS50893">
    <property type="entry name" value="ABC_TRANSPORTER_2"/>
    <property type="match status" value="1"/>
</dbReference>
<dbReference type="PROSITE" id="PS00211">
    <property type="entry name" value="ABC_TRANSPORTER_1"/>
    <property type="match status" value="1"/>
</dbReference>
<sequence length="226" mass="25539">MIETKQLKKVFKSADIETVALAGIDLKVEEADFVSVMGPSGCGKTTLLNLLGMIDVASSGSYRFMGKEVYGLSDKQITRLRKENIGFVFQNFNLIEELSIWENIELPLIYQGIKKSERKRRVMEVIDRLEITHRKDLLPIQLSGGQQQRVAVARAIVTRPHLLLADEPTGNLDSLHGEEVMNILDELNKDGMTIVMVTHSHHDASYSRRIVHLFDGQIINENLNRV</sequence>
<dbReference type="PANTHER" id="PTHR42798">
    <property type="entry name" value="LIPOPROTEIN-RELEASING SYSTEM ATP-BINDING PROTEIN LOLD"/>
    <property type="match status" value="1"/>
</dbReference>
<dbReference type="AlphaFoldDB" id="A0A3B0VCM9"/>
<evidence type="ECO:0000256" key="4">
    <source>
        <dbReference type="ARBA" id="ARBA00022840"/>
    </source>
</evidence>
<dbReference type="InterPro" id="IPR003593">
    <property type="entry name" value="AAA+_ATPase"/>
</dbReference>
<name>A0A3B0VCM9_9ZZZZ</name>
<dbReference type="FunFam" id="3.40.50.300:FF:000032">
    <property type="entry name" value="Export ABC transporter ATP-binding protein"/>
    <property type="match status" value="1"/>
</dbReference>
<reference evidence="6" key="1">
    <citation type="submission" date="2018-06" db="EMBL/GenBank/DDBJ databases">
        <authorList>
            <person name="Zhirakovskaya E."/>
        </authorList>
    </citation>
    <scope>NUCLEOTIDE SEQUENCE</scope>
</reference>
<dbReference type="GO" id="GO:0005524">
    <property type="term" value="F:ATP binding"/>
    <property type="evidence" value="ECO:0007669"/>
    <property type="project" value="UniProtKB-KW"/>
</dbReference>
<dbReference type="PANTHER" id="PTHR42798:SF7">
    <property type="entry name" value="ALPHA-D-RIBOSE 1-METHYLPHOSPHONATE 5-TRIPHOSPHATE SYNTHASE SUBUNIT PHNL"/>
    <property type="match status" value="1"/>
</dbReference>
<evidence type="ECO:0000259" key="5">
    <source>
        <dbReference type="PROSITE" id="PS50893"/>
    </source>
</evidence>
<evidence type="ECO:0000256" key="3">
    <source>
        <dbReference type="ARBA" id="ARBA00022741"/>
    </source>
</evidence>
<evidence type="ECO:0000256" key="2">
    <source>
        <dbReference type="ARBA" id="ARBA00022448"/>
    </source>
</evidence>
<gene>
    <name evidence="6" type="ORF">MNBD_BACTEROID07-5</name>
</gene>
<evidence type="ECO:0000256" key="1">
    <source>
        <dbReference type="ARBA" id="ARBA00005417"/>
    </source>
</evidence>
<dbReference type="SUPFAM" id="SSF52540">
    <property type="entry name" value="P-loop containing nucleoside triphosphate hydrolases"/>
    <property type="match status" value="1"/>
</dbReference>
<keyword evidence="2" id="KW-0813">Transport</keyword>
<proteinExistence type="inferred from homology"/>
<accession>A0A3B0VCM9</accession>
<dbReference type="CDD" id="cd03255">
    <property type="entry name" value="ABC_MJ0796_LolCDE_FtsE"/>
    <property type="match status" value="1"/>
</dbReference>
<dbReference type="SMART" id="SM00382">
    <property type="entry name" value="AAA"/>
    <property type="match status" value="1"/>
</dbReference>
<dbReference type="InterPro" id="IPR017871">
    <property type="entry name" value="ABC_transporter-like_CS"/>
</dbReference>
<dbReference type="GO" id="GO:0022857">
    <property type="term" value="F:transmembrane transporter activity"/>
    <property type="evidence" value="ECO:0007669"/>
    <property type="project" value="UniProtKB-ARBA"/>
</dbReference>
<protein>
    <submittedName>
        <fullName evidence="6">ABC-type antimicrobial peptide transport system, ATPase component</fullName>
    </submittedName>
</protein>
<feature type="domain" description="ABC transporter" evidence="5">
    <location>
        <begin position="5"/>
        <end position="226"/>
    </location>
</feature>
<dbReference type="InterPro" id="IPR027417">
    <property type="entry name" value="P-loop_NTPase"/>
</dbReference>
<dbReference type="Pfam" id="PF00005">
    <property type="entry name" value="ABC_tran"/>
    <property type="match status" value="1"/>
</dbReference>
<evidence type="ECO:0000313" key="6">
    <source>
        <dbReference type="EMBL" id="VAW29726.1"/>
    </source>
</evidence>
<organism evidence="6">
    <name type="scientific">hydrothermal vent metagenome</name>
    <dbReference type="NCBI Taxonomy" id="652676"/>
    <lineage>
        <taxon>unclassified sequences</taxon>
        <taxon>metagenomes</taxon>
        <taxon>ecological metagenomes</taxon>
    </lineage>
</organism>
<dbReference type="EMBL" id="UOET01000415">
    <property type="protein sequence ID" value="VAW29726.1"/>
    <property type="molecule type" value="Genomic_DNA"/>
</dbReference>
<dbReference type="InterPro" id="IPR003439">
    <property type="entry name" value="ABC_transporter-like_ATP-bd"/>
</dbReference>
<dbReference type="GO" id="GO:0016887">
    <property type="term" value="F:ATP hydrolysis activity"/>
    <property type="evidence" value="ECO:0007669"/>
    <property type="project" value="InterPro"/>
</dbReference>
<comment type="similarity">
    <text evidence="1">Belongs to the ABC transporter superfamily.</text>
</comment>
<keyword evidence="4" id="KW-0067">ATP-binding</keyword>
<dbReference type="Gene3D" id="3.40.50.300">
    <property type="entry name" value="P-loop containing nucleotide triphosphate hydrolases"/>
    <property type="match status" value="1"/>
</dbReference>
<dbReference type="InterPro" id="IPR017911">
    <property type="entry name" value="MacB-like_ATP-bd"/>
</dbReference>
<keyword evidence="3" id="KW-0547">Nucleotide-binding</keyword>